<organism evidence="1 2">
    <name type="scientific">Staphylococcus cohnii subsp. cohnii</name>
    <dbReference type="NCBI Taxonomy" id="74704"/>
    <lineage>
        <taxon>Bacteria</taxon>
        <taxon>Bacillati</taxon>
        <taxon>Bacillota</taxon>
        <taxon>Bacilli</taxon>
        <taxon>Bacillales</taxon>
        <taxon>Staphylococcaceae</taxon>
        <taxon>Staphylococcus</taxon>
        <taxon>Staphylococcus cohnii species complex</taxon>
    </lineage>
</organism>
<dbReference type="Gene3D" id="1.10.357.10">
    <property type="entry name" value="Tetracycline Repressor, domain 2"/>
    <property type="match status" value="1"/>
</dbReference>
<dbReference type="RefSeq" id="WP_019467793.1">
    <property type="nucleotide sequence ID" value="NZ_LAKJ01000005.1"/>
</dbReference>
<accession>A0A0M2NYN8</accession>
<dbReference type="Proteomes" id="UP000034455">
    <property type="component" value="Unassembled WGS sequence"/>
</dbReference>
<dbReference type="AlphaFoldDB" id="A0A0M2NYN8"/>
<evidence type="ECO:0000313" key="2">
    <source>
        <dbReference type="Proteomes" id="UP000034455"/>
    </source>
</evidence>
<gene>
    <name evidence="1" type="ORF">UF66_2252</name>
</gene>
<evidence type="ECO:0008006" key="3">
    <source>
        <dbReference type="Google" id="ProtNLM"/>
    </source>
</evidence>
<evidence type="ECO:0000313" key="1">
    <source>
        <dbReference type="EMBL" id="KKI64851.1"/>
    </source>
</evidence>
<protein>
    <recommendedName>
        <fullName evidence="3">TetR family transcriptional regulator</fullName>
    </recommendedName>
</protein>
<reference evidence="1 2" key="1">
    <citation type="submission" date="2015-03" db="EMBL/GenBank/DDBJ databases">
        <title>Genome Assembly of Staphylococcus cohnii subsp. cohnii strain G22B2.</title>
        <authorList>
            <person name="Nair G."/>
            <person name="Kaur G."/>
            <person name="Khatri I."/>
            <person name="Singh N.K."/>
            <person name="Sathyabama S."/>
            <person name="Maurya S.K."/>
            <person name="Subramanian S."/>
            <person name="Agrewala J.N."/>
            <person name="Mayilraj S."/>
        </authorList>
    </citation>
    <scope>NUCLEOTIDE SEQUENCE [LARGE SCALE GENOMIC DNA]</scope>
    <source>
        <strain evidence="1 2">G22B2</strain>
    </source>
</reference>
<name>A0A0M2NYN8_STACC</name>
<comment type="caution">
    <text evidence="1">The sequence shown here is derived from an EMBL/GenBank/DDBJ whole genome shotgun (WGS) entry which is preliminary data.</text>
</comment>
<dbReference type="PATRIC" id="fig|74704.6.peg.2324"/>
<proteinExistence type="predicted"/>
<dbReference type="EMBL" id="LAKJ01000005">
    <property type="protein sequence ID" value="KKI64851.1"/>
    <property type="molecule type" value="Genomic_DNA"/>
</dbReference>
<sequence>MDEKITDIRIIKSREKIESALVSLLNTYNFDEISVKDICKRY</sequence>